<evidence type="ECO:0000313" key="10">
    <source>
        <dbReference type="EMBL" id="KAK3604967.1"/>
    </source>
</evidence>
<comment type="similarity">
    <text evidence="3">Belongs to the glycosyltransferase 1 family. Bacterial/plant glycogen synthase subfamily.</text>
</comment>
<feature type="domain" description="Starch synthase catalytic" evidence="9">
    <location>
        <begin position="16"/>
        <end position="256"/>
    </location>
</feature>
<dbReference type="GO" id="GO:0004373">
    <property type="term" value="F:alpha-1,4-glucan glucosyltransferase (UDP-glucose donor) activity"/>
    <property type="evidence" value="ECO:0007669"/>
    <property type="project" value="InterPro"/>
</dbReference>
<comment type="catalytic activity">
    <reaction evidence="1">
        <text>[(1-&gt;4)-alpha-D-glucosyl](n) + ADP-alpha-D-glucose = [(1-&gt;4)-alpha-D-glucosyl](n+1) + ADP + H(+)</text>
        <dbReference type="Rhea" id="RHEA:18189"/>
        <dbReference type="Rhea" id="RHEA-COMP:9584"/>
        <dbReference type="Rhea" id="RHEA-COMP:9587"/>
        <dbReference type="ChEBI" id="CHEBI:15378"/>
        <dbReference type="ChEBI" id="CHEBI:15444"/>
        <dbReference type="ChEBI" id="CHEBI:57498"/>
        <dbReference type="ChEBI" id="CHEBI:456216"/>
        <dbReference type="EC" id="2.4.1.21"/>
    </reaction>
</comment>
<comment type="caution">
    <text evidence="10">The sequence shown here is derived from an EMBL/GenBank/DDBJ whole genome shotgun (WGS) entry which is preliminary data.</text>
</comment>
<comment type="subcellular location">
    <subcellularLocation>
        <location evidence="2">Plastid</location>
        <location evidence="2">Amyloplast</location>
    </subcellularLocation>
</comment>
<accession>A0AAE0W943</accession>
<dbReference type="InterPro" id="IPR013534">
    <property type="entry name" value="Starch_synth_cat_dom"/>
</dbReference>
<evidence type="ECO:0000256" key="6">
    <source>
        <dbReference type="ARBA" id="ARBA00022679"/>
    </source>
</evidence>
<dbReference type="EMBL" id="JAEAOA010000085">
    <property type="protein sequence ID" value="KAK3604967.1"/>
    <property type="molecule type" value="Genomic_DNA"/>
</dbReference>
<reference evidence="10" key="3">
    <citation type="submission" date="2023-05" db="EMBL/GenBank/DDBJ databases">
        <authorList>
            <person name="Smith C.H."/>
        </authorList>
    </citation>
    <scope>NUCLEOTIDE SEQUENCE</scope>
    <source>
        <strain evidence="10">CHS0354</strain>
        <tissue evidence="10">Mantle</tissue>
    </source>
</reference>
<evidence type="ECO:0000256" key="5">
    <source>
        <dbReference type="ARBA" id="ARBA00022676"/>
    </source>
</evidence>
<dbReference type="NCBIfam" id="NF033679">
    <property type="entry name" value="DNRLRE_dom"/>
    <property type="match status" value="1"/>
</dbReference>
<dbReference type="NCBIfam" id="TIGR02095">
    <property type="entry name" value="glgA"/>
    <property type="match status" value="1"/>
</dbReference>
<sequence>MPNYTKAKRNAKKKRNVLFVSAEVAPFTSGSDLADITNGLPLALEELGNEMRIMMPKYGSINDRVYRIHDVLRLKELTIPFGDETKKLDVKVTALPASKTQTYFLYNEEFFKRTGLYADAATQKEYPDNDKRFIFFSRGVFETLRALGWKPDIIHCNDWISGLTVVYLKTIYKEDPFFKDIKCIFTIHNIDTNISLKKKSLIHTGIPKESFPFSGNEISFMDMGISMADIVTTLSPTYASDIMSSSFGGTLAKFLKKLKKTPIGITNGINTFSWNPEKDKALKRRFTYDTVTVAKRDNKMSLYQKVGFSPLETDIPLIAIVSELKSRKGLDLIIKAFTALMKQDIKMVVVGSGDTKYETFFKKASEHYDHKFKFYLNVPDELKRQIFGATDIFVMPSLVEPCGINHMRAMRYGALPIVRETGGLIDTTSPISKKGAAFTFTNFDKEELMACVLKALELYQDKNEWKKLVKIAMSRDFSWLASAKQYDEIYEQLTHTTLTAGFLSFGKYTDVTNNTFTIKGYVRFSYFFNSGSLETPISSELRLNSAYSPTPSSSLRFDIYRVDKPTKLLKIRLNSNLIVAEKLNTEPISISTNDTLTAKIIPLPFSYTKQLFDAIKKGTGYYSGDSSTVALMLVPIDGNAIIKINTLRSKLAFEYDEKTASGIERKKVIMSLTNVAFTSSQTKLDYASDITSGLFISSGISNFANLHFNLSSIPANSHILSATLKLHEDTLNSKTWTTIRSPYEGHLSKNGTFSPLLDNLSLDSYSAYSYYDSTATKPKTIVKNGRTQFNIAPFIQKWINKPTENFGMSLRPSNLVSQFQVIKFYYRSAPIDTLLPTLTISYTKLE</sequence>
<evidence type="ECO:0000256" key="7">
    <source>
        <dbReference type="ARBA" id="ARBA00023234"/>
    </source>
</evidence>
<organism evidence="10 11">
    <name type="scientific">Potamilus streckersoni</name>
    <dbReference type="NCBI Taxonomy" id="2493646"/>
    <lineage>
        <taxon>Eukaryota</taxon>
        <taxon>Metazoa</taxon>
        <taxon>Spiralia</taxon>
        <taxon>Lophotrochozoa</taxon>
        <taxon>Mollusca</taxon>
        <taxon>Bivalvia</taxon>
        <taxon>Autobranchia</taxon>
        <taxon>Heteroconchia</taxon>
        <taxon>Palaeoheterodonta</taxon>
        <taxon>Unionida</taxon>
        <taxon>Unionoidea</taxon>
        <taxon>Unionidae</taxon>
        <taxon>Ambleminae</taxon>
        <taxon>Lampsilini</taxon>
        <taxon>Potamilus</taxon>
    </lineage>
</organism>
<dbReference type="PANTHER" id="PTHR45825">
    <property type="entry name" value="GRANULE-BOUND STARCH SYNTHASE 1, CHLOROPLASTIC/AMYLOPLASTIC"/>
    <property type="match status" value="1"/>
</dbReference>
<dbReference type="AlphaFoldDB" id="A0AAE0W943"/>
<protein>
    <recommendedName>
        <fullName evidence="4">starch synthase</fullName>
        <ecNumber evidence="4">2.4.1.21</ecNumber>
    </recommendedName>
</protein>
<keyword evidence="6" id="KW-0808">Transferase</keyword>
<dbReference type="PANTHER" id="PTHR45825:SF11">
    <property type="entry name" value="ALPHA AMYLASE DOMAIN-CONTAINING PROTEIN"/>
    <property type="match status" value="1"/>
</dbReference>
<dbReference type="Pfam" id="PF08323">
    <property type="entry name" value="Glyco_transf_5"/>
    <property type="match status" value="1"/>
</dbReference>
<dbReference type="InterPro" id="IPR001296">
    <property type="entry name" value="Glyco_trans_1"/>
</dbReference>
<dbReference type="EC" id="2.4.1.21" evidence="4"/>
<gene>
    <name evidence="10" type="ORF">CHS0354_000631</name>
</gene>
<evidence type="ECO:0000256" key="4">
    <source>
        <dbReference type="ARBA" id="ARBA00012588"/>
    </source>
</evidence>
<dbReference type="HAMAP" id="MF_00484">
    <property type="entry name" value="Glycogen_synth"/>
    <property type="match status" value="1"/>
</dbReference>
<evidence type="ECO:0000259" key="9">
    <source>
        <dbReference type="Pfam" id="PF08323"/>
    </source>
</evidence>
<keyword evidence="11" id="KW-1185">Reference proteome</keyword>
<keyword evidence="7" id="KW-0934">Plastid</keyword>
<evidence type="ECO:0000256" key="2">
    <source>
        <dbReference type="ARBA" id="ARBA00004602"/>
    </source>
</evidence>
<feature type="domain" description="Glycosyl transferase family 1" evidence="8">
    <location>
        <begin position="313"/>
        <end position="467"/>
    </location>
</feature>
<dbReference type="GO" id="GO:0009011">
    <property type="term" value="F:alpha-1,4-glucan glucosyltransferase (ADP-glucose donor) activity"/>
    <property type="evidence" value="ECO:0007669"/>
    <property type="project" value="UniProtKB-EC"/>
</dbReference>
<dbReference type="CDD" id="cd03791">
    <property type="entry name" value="GT5_Glycogen_synthase_DULL1-like"/>
    <property type="match status" value="1"/>
</dbReference>
<keyword evidence="5" id="KW-0328">Glycosyltransferase</keyword>
<evidence type="ECO:0000256" key="3">
    <source>
        <dbReference type="ARBA" id="ARBA00010281"/>
    </source>
</evidence>
<dbReference type="Proteomes" id="UP001195483">
    <property type="component" value="Unassembled WGS sequence"/>
</dbReference>
<dbReference type="Pfam" id="PF00534">
    <property type="entry name" value="Glycos_transf_1"/>
    <property type="match status" value="1"/>
</dbReference>
<reference evidence="10" key="1">
    <citation type="journal article" date="2021" name="Genome Biol. Evol.">
        <title>A High-Quality Reference Genome for a Parasitic Bivalve with Doubly Uniparental Inheritance (Bivalvia: Unionida).</title>
        <authorList>
            <person name="Smith C.H."/>
        </authorList>
    </citation>
    <scope>NUCLEOTIDE SEQUENCE</scope>
    <source>
        <strain evidence="10">CHS0354</strain>
    </source>
</reference>
<keyword evidence="7" id="KW-0035">Amyloplast</keyword>
<evidence type="ECO:0000259" key="8">
    <source>
        <dbReference type="Pfam" id="PF00534"/>
    </source>
</evidence>
<dbReference type="SUPFAM" id="SSF53756">
    <property type="entry name" value="UDP-Glycosyltransferase/glycogen phosphorylase"/>
    <property type="match status" value="1"/>
</dbReference>
<dbReference type="InterPro" id="IPR011835">
    <property type="entry name" value="GS/SS"/>
</dbReference>
<reference evidence="10" key="2">
    <citation type="journal article" date="2021" name="Genome Biol. Evol.">
        <title>Developing a high-quality reference genome for a parasitic bivalve with doubly uniparental inheritance (Bivalvia: Unionida).</title>
        <authorList>
            <person name="Smith C.H."/>
        </authorList>
    </citation>
    <scope>NUCLEOTIDE SEQUENCE</scope>
    <source>
        <strain evidence="10">CHS0354</strain>
        <tissue evidence="10">Mantle</tissue>
    </source>
</reference>
<dbReference type="Gene3D" id="3.40.50.2000">
    <property type="entry name" value="Glycogen Phosphorylase B"/>
    <property type="match status" value="2"/>
</dbReference>
<name>A0AAE0W943_9BIVA</name>
<proteinExistence type="inferred from homology"/>
<evidence type="ECO:0000313" key="11">
    <source>
        <dbReference type="Proteomes" id="UP001195483"/>
    </source>
</evidence>
<evidence type="ECO:0000256" key="1">
    <source>
        <dbReference type="ARBA" id="ARBA00001478"/>
    </source>
</evidence>